<protein>
    <submittedName>
        <fullName evidence="2">Uncharacterized protein</fullName>
    </submittedName>
</protein>
<organism evidence="2 3">
    <name type="scientific">Blattamonas nauphoetae</name>
    <dbReference type="NCBI Taxonomy" id="2049346"/>
    <lineage>
        <taxon>Eukaryota</taxon>
        <taxon>Metamonada</taxon>
        <taxon>Preaxostyla</taxon>
        <taxon>Oxymonadida</taxon>
        <taxon>Blattamonas</taxon>
    </lineage>
</organism>
<evidence type="ECO:0000313" key="3">
    <source>
        <dbReference type="Proteomes" id="UP001281761"/>
    </source>
</evidence>
<reference evidence="2 3" key="1">
    <citation type="journal article" date="2022" name="bioRxiv">
        <title>Genomics of Preaxostyla Flagellates Illuminates Evolutionary Transitions and the Path Towards Mitochondrial Loss.</title>
        <authorList>
            <person name="Novak L.V.F."/>
            <person name="Treitli S.C."/>
            <person name="Pyrih J."/>
            <person name="Halakuc P."/>
            <person name="Pipaliya S.V."/>
            <person name="Vacek V."/>
            <person name="Brzon O."/>
            <person name="Soukal P."/>
            <person name="Eme L."/>
            <person name="Dacks J.B."/>
            <person name="Karnkowska A."/>
            <person name="Elias M."/>
            <person name="Hampl V."/>
        </authorList>
    </citation>
    <scope>NUCLEOTIDE SEQUENCE [LARGE SCALE GENOMIC DNA]</scope>
    <source>
        <strain evidence="2">NAU3</strain>
        <tissue evidence="2">Gut</tissue>
    </source>
</reference>
<comment type="caution">
    <text evidence="2">The sequence shown here is derived from an EMBL/GenBank/DDBJ whole genome shotgun (WGS) entry which is preliminary data.</text>
</comment>
<sequence>MDFDNDDPNAALKAKDDQEKKKASEAKKGAKWHTHMFDLGKNCKSMKGCGKLFPQLQICDNYQKLSGKGSTPAGVCFKATFCPCIQEMDNRKLIKKKYKIKENTQGAGLCLQSMFCSWCVVGQDAHEITTQLEKQVQPTHVNE</sequence>
<feature type="compositionally biased region" description="Basic and acidic residues" evidence="1">
    <location>
        <begin position="13"/>
        <end position="28"/>
    </location>
</feature>
<name>A0ABQ9XQH2_9EUKA</name>
<gene>
    <name evidence="2" type="ORF">BLNAU_12622</name>
</gene>
<feature type="region of interest" description="Disordered" evidence="1">
    <location>
        <begin position="1"/>
        <end position="29"/>
    </location>
</feature>
<keyword evidence="3" id="KW-1185">Reference proteome</keyword>
<accession>A0ABQ9XQH2</accession>
<dbReference type="Proteomes" id="UP001281761">
    <property type="component" value="Unassembled WGS sequence"/>
</dbReference>
<dbReference type="EMBL" id="JARBJD010000104">
    <property type="protein sequence ID" value="KAK2952360.1"/>
    <property type="molecule type" value="Genomic_DNA"/>
</dbReference>
<proteinExistence type="predicted"/>
<evidence type="ECO:0000313" key="2">
    <source>
        <dbReference type="EMBL" id="KAK2952360.1"/>
    </source>
</evidence>
<evidence type="ECO:0000256" key="1">
    <source>
        <dbReference type="SAM" id="MobiDB-lite"/>
    </source>
</evidence>
<dbReference type="NCBIfam" id="TIGR01571">
    <property type="entry name" value="A_thal_Cys_rich"/>
    <property type="match status" value="1"/>
</dbReference>
<dbReference type="InterPro" id="IPR006461">
    <property type="entry name" value="PLAC_motif_containing"/>
</dbReference>